<evidence type="ECO:0008006" key="4">
    <source>
        <dbReference type="Google" id="ProtNLM"/>
    </source>
</evidence>
<comment type="caution">
    <text evidence="2">The sequence shown here is derived from an EMBL/GenBank/DDBJ whole genome shotgun (WGS) entry which is preliminary data.</text>
</comment>
<gene>
    <name evidence="2" type="ORF">TeGR_g5518</name>
</gene>
<reference evidence="2 3" key="1">
    <citation type="journal article" date="2023" name="Commun. Biol.">
        <title>Genome analysis of Parmales, the sister group of diatoms, reveals the evolutionary specialization of diatoms from phago-mixotrophs to photoautotrophs.</title>
        <authorList>
            <person name="Ban H."/>
            <person name="Sato S."/>
            <person name="Yoshikawa S."/>
            <person name="Yamada K."/>
            <person name="Nakamura Y."/>
            <person name="Ichinomiya M."/>
            <person name="Sato N."/>
            <person name="Blanc-Mathieu R."/>
            <person name="Endo H."/>
            <person name="Kuwata A."/>
            <person name="Ogata H."/>
        </authorList>
    </citation>
    <scope>NUCLEOTIDE SEQUENCE [LARGE SCALE GENOMIC DNA]</scope>
</reference>
<proteinExistence type="predicted"/>
<feature type="compositionally biased region" description="Basic and acidic residues" evidence="1">
    <location>
        <begin position="108"/>
        <end position="118"/>
    </location>
</feature>
<protein>
    <recommendedName>
        <fullName evidence="4">CUE domain-containing protein</fullName>
    </recommendedName>
</protein>
<evidence type="ECO:0000313" key="3">
    <source>
        <dbReference type="Proteomes" id="UP001165060"/>
    </source>
</evidence>
<keyword evidence="3" id="KW-1185">Reference proteome</keyword>
<dbReference type="EMBL" id="BRYB01005249">
    <property type="protein sequence ID" value="GMI22188.1"/>
    <property type="molecule type" value="Genomic_DNA"/>
</dbReference>
<feature type="compositionally biased region" description="Polar residues" evidence="1">
    <location>
        <begin position="95"/>
        <end position="105"/>
    </location>
</feature>
<feature type="compositionally biased region" description="Low complexity" evidence="1">
    <location>
        <begin position="84"/>
        <end position="94"/>
    </location>
</feature>
<sequence length="161" mass="16521">MSSFDAPAPPTAAAISAALSPLLSAACDVDADTIEYLAAMLAEADAADVEETMAPFLEGADVPEEGIGECVAAVAALFAPAGAAGASGASSSSSKTTQRLGSSVLMSEDTRSSAADDKEKAFLWGTDTYAARFNAQKDQQVAESAKDRRKAKQALEQERKV</sequence>
<feature type="region of interest" description="Disordered" evidence="1">
    <location>
        <begin position="84"/>
        <end position="118"/>
    </location>
</feature>
<name>A0ABQ6M9E6_9STRA</name>
<organism evidence="2 3">
    <name type="scientific">Tetraparma gracilis</name>
    <dbReference type="NCBI Taxonomy" id="2962635"/>
    <lineage>
        <taxon>Eukaryota</taxon>
        <taxon>Sar</taxon>
        <taxon>Stramenopiles</taxon>
        <taxon>Ochrophyta</taxon>
        <taxon>Bolidophyceae</taxon>
        <taxon>Parmales</taxon>
        <taxon>Triparmaceae</taxon>
        <taxon>Tetraparma</taxon>
    </lineage>
</organism>
<accession>A0ABQ6M9E6</accession>
<feature type="region of interest" description="Disordered" evidence="1">
    <location>
        <begin position="137"/>
        <end position="161"/>
    </location>
</feature>
<evidence type="ECO:0000313" key="2">
    <source>
        <dbReference type="EMBL" id="GMI22188.1"/>
    </source>
</evidence>
<dbReference type="Proteomes" id="UP001165060">
    <property type="component" value="Unassembled WGS sequence"/>
</dbReference>
<evidence type="ECO:0000256" key="1">
    <source>
        <dbReference type="SAM" id="MobiDB-lite"/>
    </source>
</evidence>